<evidence type="ECO:0000259" key="1">
    <source>
        <dbReference type="Pfam" id="PF13175"/>
    </source>
</evidence>
<keyword evidence="3" id="KW-1185">Reference proteome</keyword>
<name>A0ABV8WVN2_9BACI</name>
<evidence type="ECO:0000313" key="2">
    <source>
        <dbReference type="EMBL" id="MFC4402386.1"/>
    </source>
</evidence>
<organism evidence="2 3">
    <name type="scientific">Gracilibacillus xinjiangensis</name>
    <dbReference type="NCBI Taxonomy" id="1193282"/>
    <lineage>
        <taxon>Bacteria</taxon>
        <taxon>Bacillati</taxon>
        <taxon>Bacillota</taxon>
        <taxon>Bacilli</taxon>
        <taxon>Bacillales</taxon>
        <taxon>Bacillaceae</taxon>
        <taxon>Gracilibacillus</taxon>
    </lineage>
</organism>
<reference evidence="3" key="1">
    <citation type="journal article" date="2019" name="Int. J. Syst. Evol. Microbiol.">
        <title>The Global Catalogue of Microorganisms (GCM) 10K type strain sequencing project: providing services to taxonomists for standard genome sequencing and annotation.</title>
        <authorList>
            <consortium name="The Broad Institute Genomics Platform"/>
            <consortium name="The Broad Institute Genome Sequencing Center for Infectious Disease"/>
            <person name="Wu L."/>
            <person name="Ma J."/>
        </authorList>
    </citation>
    <scope>NUCLEOTIDE SEQUENCE [LARGE SCALE GENOMIC DNA]</scope>
    <source>
        <strain evidence="3">CCUG 37865</strain>
    </source>
</reference>
<dbReference type="Proteomes" id="UP001595882">
    <property type="component" value="Unassembled WGS sequence"/>
</dbReference>
<feature type="domain" description="Endonuclease GajA/Old nuclease/RecF-like AAA" evidence="1">
    <location>
        <begin position="4"/>
        <end position="421"/>
    </location>
</feature>
<evidence type="ECO:0000313" key="3">
    <source>
        <dbReference type="Proteomes" id="UP001595882"/>
    </source>
</evidence>
<sequence>MIKFKKIIINGFKDSSRELKLDFSNEMISVIYGDNGSGKTTLLKILHGLLSKDEKLLLREKVKNITIYFTEGDICNSVTISLEHEFLDSDELEEGKSIYNWSEFDNSSLSETSSILFGVNRGIPSRLGIDDHDVYRFISRSNYYRDVFKESAIAREFSRDLNRYLRNQDIQNKRSYLFDRKIAKFDKKHLLVDNINIETIQEIIFRRYTIAKRISSERVQKALFDTLSFAINPEFNSGGYEYLMNEGDFINQLSNNKDKLLEALSNAADNGLRNELLNILQNNDLKEIMEYCSKSDLLSNLLYRMIHELKEEEYILESISTLEDIFNSHLSKNKKIVITNDEVYIKLESGSHSLNELSSGERHLLTFLTMFLIEGANKQFLIIDEPELSLNIKWQREILPLLHRLAPTSQIIVASHSPSIAKKNTNYLVRLD</sequence>
<dbReference type="SUPFAM" id="SSF52540">
    <property type="entry name" value="P-loop containing nucleoside triphosphate hydrolases"/>
    <property type="match status" value="1"/>
</dbReference>
<dbReference type="Pfam" id="PF13175">
    <property type="entry name" value="AAA_15"/>
    <property type="match status" value="1"/>
</dbReference>
<gene>
    <name evidence="2" type="ORF">ACFOY7_04815</name>
</gene>
<dbReference type="InterPro" id="IPR041685">
    <property type="entry name" value="AAA_GajA/Old/RecF-like"/>
</dbReference>
<dbReference type="PANTHER" id="PTHR43581">
    <property type="entry name" value="ATP/GTP PHOSPHATASE"/>
    <property type="match status" value="1"/>
</dbReference>
<accession>A0ABV8WVN2</accession>
<dbReference type="InterPro" id="IPR051396">
    <property type="entry name" value="Bact_Antivir_Def_Nuclease"/>
</dbReference>
<dbReference type="InterPro" id="IPR027417">
    <property type="entry name" value="P-loop_NTPase"/>
</dbReference>
<proteinExistence type="predicted"/>
<comment type="caution">
    <text evidence="2">The sequence shown here is derived from an EMBL/GenBank/DDBJ whole genome shotgun (WGS) entry which is preliminary data.</text>
</comment>
<dbReference type="RefSeq" id="WP_225002277.1">
    <property type="nucleotide sequence ID" value="NZ_JBHSDT010000004.1"/>
</dbReference>
<protein>
    <submittedName>
        <fullName evidence="2">AAA family ATPase</fullName>
    </submittedName>
</protein>
<dbReference type="Gene3D" id="3.40.50.300">
    <property type="entry name" value="P-loop containing nucleotide triphosphate hydrolases"/>
    <property type="match status" value="2"/>
</dbReference>
<dbReference type="EMBL" id="JBHSDT010000004">
    <property type="protein sequence ID" value="MFC4402386.1"/>
    <property type="molecule type" value="Genomic_DNA"/>
</dbReference>
<dbReference type="PANTHER" id="PTHR43581:SF2">
    <property type="entry name" value="EXCINUCLEASE ATPASE SUBUNIT"/>
    <property type="match status" value="1"/>
</dbReference>